<comment type="similarity">
    <text evidence="2">Belongs to the major facilitator superfamily. Sugar transporter (TC 2.A.1.1) family.</text>
</comment>
<keyword evidence="9" id="KW-0762">Sugar transport</keyword>
<dbReference type="InterPro" id="IPR005829">
    <property type="entry name" value="Sugar_transporter_CS"/>
</dbReference>
<evidence type="ECO:0000256" key="4">
    <source>
        <dbReference type="ARBA" id="ARBA00022692"/>
    </source>
</evidence>
<dbReference type="GO" id="GO:0005351">
    <property type="term" value="F:carbohydrate:proton symporter activity"/>
    <property type="evidence" value="ECO:0007669"/>
    <property type="project" value="TreeGrafter"/>
</dbReference>
<dbReference type="eggNOG" id="KOG0254">
    <property type="taxonomic scope" value="Eukaryota"/>
</dbReference>
<dbReference type="PRINTS" id="PR00171">
    <property type="entry name" value="SUGRTRNSPORT"/>
</dbReference>
<evidence type="ECO:0000256" key="6">
    <source>
        <dbReference type="ARBA" id="ARBA00023136"/>
    </source>
</evidence>
<keyword evidence="5 7" id="KW-1133">Transmembrane helix</keyword>
<dbReference type="GO" id="GO:0016020">
    <property type="term" value="C:membrane"/>
    <property type="evidence" value="ECO:0007669"/>
    <property type="project" value="UniProtKB-SubCell"/>
</dbReference>
<dbReference type="AlphaFoldDB" id="C5FV98"/>
<proteinExistence type="inferred from homology"/>
<dbReference type="InterPro" id="IPR050360">
    <property type="entry name" value="MFS_Sugar_Transporters"/>
</dbReference>
<sequence length="491" mass="52802">MKISNILQRPPPRYVVASILCSLGGFLFGVDTGIIGPVTVMDSFTKAFGHPSPSLHGLIVSSILIPAAISSFLAGRVADVLGRPPAIAIGSAIFALGAAIEAAAVHLGMFVAGRVVAGIGEGLYLGTLVVYICEISPARHRGSLTTAPQLLITTGLVAGFFTCYRSVRIVTTLSWRLPFILLASYSAIFSVISYVFLPPSPRWLADLYGQNTAEVEAAWDRLGVLAADREIMTGPNREEERKAKSNYAPLLFQQAGLTSKGDTFLASGVSAIVICAVTIPATIWADSWSRRRNTIYGGLGMATTMFIIGGLYAGDAVHAYGAGRWIAVVSIYLYTVIFSISWAVGVKIYVAEIQPQRTRASATSLAHGSNWLTNFLVALVTPTLLANTSYGAYFLFGSCTFATAIVCWLFMPETRGRTLSEIQEAFHAGHATGVETPARVIWRRVAFTCKKLNAVLVYITSPSLLEYEITSLCLTTTVFTSHISHYQSSLF</sequence>
<accession>C5FV98</accession>
<feature type="transmembrane region" description="Helical" evidence="7">
    <location>
        <begin position="264"/>
        <end position="283"/>
    </location>
</feature>
<dbReference type="SUPFAM" id="SSF103473">
    <property type="entry name" value="MFS general substrate transporter"/>
    <property type="match status" value="1"/>
</dbReference>
<dbReference type="Pfam" id="PF00083">
    <property type="entry name" value="Sugar_tr"/>
    <property type="match status" value="2"/>
</dbReference>
<dbReference type="InterPro" id="IPR020846">
    <property type="entry name" value="MFS_dom"/>
</dbReference>
<dbReference type="PROSITE" id="PS50850">
    <property type="entry name" value="MFS"/>
    <property type="match status" value="1"/>
</dbReference>
<dbReference type="InterPro" id="IPR036259">
    <property type="entry name" value="MFS_trans_sf"/>
</dbReference>
<dbReference type="OMA" id="AQSANWF"/>
<dbReference type="OrthoDB" id="5399138at2759"/>
<keyword evidence="6 7" id="KW-0472">Membrane</keyword>
<evidence type="ECO:0000256" key="5">
    <source>
        <dbReference type="ARBA" id="ARBA00022989"/>
    </source>
</evidence>
<feature type="domain" description="Major facilitator superfamily (MFS) profile" evidence="8">
    <location>
        <begin position="17"/>
        <end position="415"/>
    </location>
</feature>
<feature type="transmembrane region" description="Helical" evidence="7">
    <location>
        <begin position="12"/>
        <end position="35"/>
    </location>
</feature>
<dbReference type="GeneID" id="9227085"/>
<feature type="transmembrane region" description="Helical" evidence="7">
    <location>
        <begin position="295"/>
        <end position="313"/>
    </location>
</feature>
<dbReference type="Gene3D" id="1.20.1250.20">
    <property type="entry name" value="MFS general substrate transporter like domains"/>
    <property type="match status" value="2"/>
</dbReference>
<dbReference type="PANTHER" id="PTHR48022:SF2">
    <property type="entry name" value="PLASTIDIC GLUCOSE TRANSPORTER 4"/>
    <property type="match status" value="1"/>
</dbReference>
<reference evidence="10" key="1">
    <citation type="journal article" date="2012" name="MBio">
        <title>Comparative genome analysis of Trichophyton rubrum and related dermatophytes reveals candidate genes involved in infection.</title>
        <authorList>
            <person name="Martinez D.A."/>
            <person name="Oliver B.G."/>
            <person name="Graeser Y."/>
            <person name="Goldberg J.M."/>
            <person name="Li W."/>
            <person name="Martinez-Rossi N.M."/>
            <person name="Monod M."/>
            <person name="Shelest E."/>
            <person name="Barton R.C."/>
            <person name="Birch E."/>
            <person name="Brakhage A.A."/>
            <person name="Chen Z."/>
            <person name="Gurr S.J."/>
            <person name="Heiman D."/>
            <person name="Heitman J."/>
            <person name="Kosti I."/>
            <person name="Rossi A."/>
            <person name="Saif S."/>
            <person name="Samalova M."/>
            <person name="Saunders C.W."/>
            <person name="Shea T."/>
            <person name="Summerbell R.C."/>
            <person name="Xu J."/>
            <person name="Young S."/>
            <person name="Zeng Q."/>
            <person name="Birren B.W."/>
            <person name="Cuomo C.A."/>
            <person name="White T.C."/>
        </authorList>
    </citation>
    <scope>NUCLEOTIDE SEQUENCE [LARGE SCALE GENOMIC DNA]</scope>
    <source>
        <strain evidence="10">ATCC MYA-4605 / CBS 113480</strain>
    </source>
</reference>
<dbReference type="PROSITE" id="PS00217">
    <property type="entry name" value="SUGAR_TRANSPORT_2"/>
    <property type="match status" value="1"/>
</dbReference>
<dbReference type="InterPro" id="IPR003663">
    <property type="entry name" value="Sugar/inositol_transpt"/>
</dbReference>
<dbReference type="PANTHER" id="PTHR48022">
    <property type="entry name" value="PLASTIDIC GLUCOSE TRANSPORTER 4"/>
    <property type="match status" value="1"/>
</dbReference>
<comment type="subcellular location">
    <subcellularLocation>
        <location evidence="1">Membrane</location>
        <topology evidence="1">Multi-pass membrane protein</topology>
    </subcellularLocation>
</comment>
<feature type="transmembrane region" description="Helical" evidence="7">
    <location>
        <begin position="55"/>
        <end position="74"/>
    </location>
</feature>
<gene>
    <name evidence="9" type="ORF">MCYG_06651</name>
</gene>
<evidence type="ECO:0000313" key="10">
    <source>
        <dbReference type="Proteomes" id="UP000002035"/>
    </source>
</evidence>
<evidence type="ECO:0000259" key="8">
    <source>
        <dbReference type="PROSITE" id="PS50850"/>
    </source>
</evidence>
<dbReference type="InterPro" id="IPR005828">
    <property type="entry name" value="MFS_sugar_transport-like"/>
</dbReference>
<evidence type="ECO:0000256" key="7">
    <source>
        <dbReference type="SAM" id="Phobius"/>
    </source>
</evidence>
<feature type="transmembrane region" description="Helical" evidence="7">
    <location>
        <begin position="362"/>
        <end position="384"/>
    </location>
</feature>
<protein>
    <submittedName>
        <fullName evidence="9">Sugar transporter</fullName>
    </submittedName>
</protein>
<feature type="transmembrane region" description="Helical" evidence="7">
    <location>
        <begin position="179"/>
        <end position="197"/>
    </location>
</feature>
<dbReference type="RefSeq" id="XP_002844687.1">
    <property type="nucleotide sequence ID" value="XM_002844641.1"/>
</dbReference>
<evidence type="ECO:0000256" key="2">
    <source>
        <dbReference type="ARBA" id="ARBA00010992"/>
    </source>
</evidence>
<organism evidence="9 10">
    <name type="scientific">Arthroderma otae (strain ATCC MYA-4605 / CBS 113480)</name>
    <name type="common">Microsporum canis</name>
    <dbReference type="NCBI Taxonomy" id="554155"/>
    <lineage>
        <taxon>Eukaryota</taxon>
        <taxon>Fungi</taxon>
        <taxon>Dikarya</taxon>
        <taxon>Ascomycota</taxon>
        <taxon>Pezizomycotina</taxon>
        <taxon>Eurotiomycetes</taxon>
        <taxon>Eurotiomycetidae</taxon>
        <taxon>Onygenales</taxon>
        <taxon>Arthrodermataceae</taxon>
        <taxon>Microsporum</taxon>
    </lineage>
</organism>
<evidence type="ECO:0000256" key="1">
    <source>
        <dbReference type="ARBA" id="ARBA00004141"/>
    </source>
</evidence>
<evidence type="ECO:0000313" key="9">
    <source>
        <dbReference type="EMBL" id="EEQ33832.1"/>
    </source>
</evidence>
<dbReference type="Proteomes" id="UP000002035">
    <property type="component" value="Unassembled WGS sequence"/>
</dbReference>
<dbReference type="STRING" id="554155.C5FV98"/>
<feature type="transmembrane region" description="Helical" evidence="7">
    <location>
        <begin position="390"/>
        <end position="411"/>
    </location>
</feature>
<feature type="transmembrane region" description="Helical" evidence="7">
    <location>
        <begin position="325"/>
        <end position="350"/>
    </location>
</feature>
<keyword evidence="10" id="KW-1185">Reference proteome</keyword>
<feature type="transmembrane region" description="Helical" evidence="7">
    <location>
        <begin position="86"/>
        <end position="107"/>
    </location>
</feature>
<evidence type="ECO:0000256" key="3">
    <source>
        <dbReference type="ARBA" id="ARBA00022448"/>
    </source>
</evidence>
<dbReference type="EMBL" id="DS995706">
    <property type="protein sequence ID" value="EEQ33832.1"/>
    <property type="molecule type" value="Genomic_DNA"/>
</dbReference>
<keyword evidence="4 7" id="KW-0812">Transmembrane</keyword>
<dbReference type="HOGENOM" id="CLU_001265_30_12_1"/>
<keyword evidence="3" id="KW-0813">Transport</keyword>
<name>C5FV98_ARTOC</name>
<dbReference type="VEuPathDB" id="FungiDB:MCYG_06651"/>